<gene>
    <name evidence="1" type="ORF">DICPUDRAFT_44187</name>
</gene>
<dbReference type="eggNOG" id="ENOG502RH93">
    <property type="taxonomic scope" value="Eukaryota"/>
</dbReference>
<dbReference type="InParanoid" id="F1A5N3"/>
<organism evidence="1 2">
    <name type="scientific">Dictyostelium purpureum</name>
    <name type="common">Slime mold</name>
    <dbReference type="NCBI Taxonomy" id="5786"/>
    <lineage>
        <taxon>Eukaryota</taxon>
        <taxon>Amoebozoa</taxon>
        <taxon>Evosea</taxon>
        <taxon>Eumycetozoa</taxon>
        <taxon>Dictyostelia</taxon>
        <taxon>Dictyosteliales</taxon>
        <taxon>Dictyosteliaceae</taxon>
        <taxon>Dictyostelium</taxon>
    </lineage>
</organism>
<dbReference type="EMBL" id="GL871617">
    <property type="protein sequence ID" value="EGC28497.1"/>
    <property type="molecule type" value="Genomic_DNA"/>
</dbReference>
<dbReference type="GeneID" id="10510856"/>
<evidence type="ECO:0000313" key="1">
    <source>
        <dbReference type="EMBL" id="EGC28497.1"/>
    </source>
</evidence>
<name>F1A5N3_DICPU</name>
<dbReference type="VEuPathDB" id="AmoebaDB:DICPUDRAFT_44187"/>
<dbReference type="Gene3D" id="3.30.160.570">
    <property type="entry name" value="Ncd80 complex, Spc24 subunit"/>
    <property type="match status" value="1"/>
</dbReference>
<dbReference type="KEGG" id="dpp:DICPUDRAFT_44187"/>
<sequence length="248" mass="29294">NKTINKMDKIKDFPQIIDDIKETKIKRFLDNDIDNFKRTQHHYQDITEKMIAQQDEFRTELETWRNESILFEKSIPTPVDEEEHIKQISDLDFKKNHLILENGKIEEAINYYEESLLSIMDAKSQLLKKEENLKTQNNYIIPDKEYSYSLYTNITGIKWSINDTNNNNSNNQILQHSQSQQLKQNKQNNQFIKGVIFNTNDNNNNSNGNNSSNSGNYIKPFSLDKNQFSNDFEIINKIWDLIDDEGDM</sequence>
<reference evidence="2" key="1">
    <citation type="journal article" date="2011" name="Genome Biol.">
        <title>Comparative genomics of the social amoebae Dictyostelium discoideum and Dictyostelium purpureum.</title>
        <authorList>
            <consortium name="US DOE Joint Genome Institute (JGI-PGF)"/>
            <person name="Sucgang R."/>
            <person name="Kuo A."/>
            <person name="Tian X."/>
            <person name="Salerno W."/>
            <person name="Parikh A."/>
            <person name="Feasley C.L."/>
            <person name="Dalin E."/>
            <person name="Tu H."/>
            <person name="Huang E."/>
            <person name="Barry K."/>
            <person name="Lindquist E."/>
            <person name="Shapiro H."/>
            <person name="Bruce D."/>
            <person name="Schmutz J."/>
            <person name="Salamov A."/>
            <person name="Fey P."/>
            <person name="Gaudet P."/>
            <person name="Anjard C."/>
            <person name="Babu M.M."/>
            <person name="Basu S."/>
            <person name="Bushmanova Y."/>
            <person name="van der Wel H."/>
            <person name="Katoh-Kurasawa M."/>
            <person name="Dinh C."/>
            <person name="Coutinho P.M."/>
            <person name="Saito T."/>
            <person name="Elias M."/>
            <person name="Schaap P."/>
            <person name="Kay R.R."/>
            <person name="Henrissat B."/>
            <person name="Eichinger L."/>
            <person name="Rivero F."/>
            <person name="Putnam N.H."/>
            <person name="West C.M."/>
            <person name="Loomis W.F."/>
            <person name="Chisholm R.L."/>
            <person name="Shaulsky G."/>
            <person name="Strassmann J.E."/>
            <person name="Queller D.C."/>
            <person name="Kuspa A."/>
            <person name="Grigoriev I.V."/>
        </authorList>
    </citation>
    <scope>NUCLEOTIDE SEQUENCE [LARGE SCALE GENOMIC DNA]</scope>
    <source>
        <strain evidence="2">QSDP1</strain>
    </source>
</reference>
<dbReference type="AlphaFoldDB" id="F1A5N3"/>
<protein>
    <submittedName>
        <fullName evidence="1">Uncharacterized protein</fullName>
    </submittedName>
</protein>
<proteinExistence type="predicted"/>
<dbReference type="OrthoDB" id="10500093at2759"/>
<dbReference type="OMA" id="AQQDEFR"/>
<evidence type="ECO:0000313" key="2">
    <source>
        <dbReference type="Proteomes" id="UP000001064"/>
    </source>
</evidence>
<feature type="non-terminal residue" evidence="1">
    <location>
        <position position="1"/>
    </location>
</feature>
<dbReference type="Proteomes" id="UP000001064">
    <property type="component" value="Unassembled WGS sequence"/>
</dbReference>
<keyword evidence="2" id="KW-1185">Reference proteome</keyword>
<accession>F1A5N3</accession>
<dbReference type="RefSeq" id="XP_003294977.1">
    <property type="nucleotide sequence ID" value="XM_003294929.1"/>
</dbReference>